<feature type="region of interest" description="Disordered" evidence="1">
    <location>
        <begin position="1"/>
        <end position="43"/>
    </location>
</feature>
<evidence type="ECO:0000313" key="2">
    <source>
        <dbReference type="EMBL" id="CBH15545.1"/>
    </source>
</evidence>
<feature type="compositionally biased region" description="Basic residues" evidence="1">
    <location>
        <begin position="1"/>
        <end position="29"/>
    </location>
</feature>
<evidence type="ECO:0000313" key="3">
    <source>
        <dbReference type="Proteomes" id="UP000002316"/>
    </source>
</evidence>
<dbReference type="Proteomes" id="UP000002316">
    <property type="component" value="Chromosome 10"/>
</dbReference>
<sequence length="105" mass="12140">MSYREHGRKRKRNMYGTKNKNKTKWKRKRKEETNMSTQGARGNELLARALTSHSAQIMNDRCPSINTRPMCLHNVRNYLPLNSSPSPSPSFPSSFSSSPFLYYAL</sequence>
<gene>
    <name evidence="2" type="ORF">TbgDal_X6300</name>
</gene>
<protein>
    <submittedName>
        <fullName evidence="2">Uncharacterized protein</fullName>
    </submittedName>
</protein>
<evidence type="ECO:0000256" key="1">
    <source>
        <dbReference type="SAM" id="MobiDB-lite"/>
    </source>
</evidence>
<reference evidence="3" key="1">
    <citation type="journal article" date="2010" name="PLoS Negl. Trop. Dis.">
        <title>The genome sequence of Trypanosoma brucei gambiense, causative agent of chronic human african trypanosomiasis.</title>
        <authorList>
            <person name="Jackson A.P."/>
            <person name="Sanders M."/>
            <person name="Berry A."/>
            <person name="McQuillan J."/>
            <person name="Aslett M.A."/>
            <person name="Quail M.A."/>
            <person name="Chukualim B."/>
            <person name="Capewell P."/>
            <person name="MacLeod A."/>
            <person name="Melville S.E."/>
            <person name="Gibson W."/>
            <person name="Barry J.D."/>
            <person name="Berriman M."/>
            <person name="Hertz-Fowler C."/>
        </authorList>
    </citation>
    <scope>NUCLEOTIDE SEQUENCE [LARGE SCALE GENOMIC DNA]</scope>
    <source>
        <strain evidence="3">MHOM/CI/86/DAL972</strain>
    </source>
</reference>
<name>D0A2Q1_TRYB9</name>
<dbReference type="RefSeq" id="XP_011777809.1">
    <property type="nucleotide sequence ID" value="XM_011779507.1"/>
</dbReference>
<dbReference type="EMBL" id="FN554973">
    <property type="protein sequence ID" value="CBH15545.1"/>
    <property type="molecule type" value="Genomic_DNA"/>
</dbReference>
<dbReference type="GeneID" id="23865728"/>
<dbReference type="AlphaFoldDB" id="D0A2Q1"/>
<dbReference type="KEGG" id="tbg:TbgDal_X6300"/>
<organism evidence="2 3">
    <name type="scientific">Trypanosoma brucei gambiense (strain MHOM/CI/86/DAL972)</name>
    <dbReference type="NCBI Taxonomy" id="679716"/>
    <lineage>
        <taxon>Eukaryota</taxon>
        <taxon>Discoba</taxon>
        <taxon>Euglenozoa</taxon>
        <taxon>Kinetoplastea</taxon>
        <taxon>Metakinetoplastina</taxon>
        <taxon>Trypanosomatida</taxon>
        <taxon>Trypanosomatidae</taxon>
        <taxon>Trypanosoma</taxon>
    </lineage>
</organism>
<accession>D0A2Q1</accession>
<proteinExistence type="predicted"/>